<evidence type="ECO:0000256" key="1">
    <source>
        <dbReference type="SAM" id="MobiDB-lite"/>
    </source>
</evidence>
<dbReference type="EMBL" id="GGEC01007426">
    <property type="protein sequence ID" value="MBW87909.1"/>
    <property type="molecule type" value="Transcribed_RNA"/>
</dbReference>
<proteinExistence type="predicted"/>
<reference evidence="2" key="1">
    <citation type="submission" date="2018-02" db="EMBL/GenBank/DDBJ databases">
        <title>Rhizophora mucronata_Transcriptome.</title>
        <authorList>
            <person name="Meera S.P."/>
            <person name="Sreeshan A."/>
            <person name="Augustine A."/>
        </authorList>
    </citation>
    <scope>NUCLEOTIDE SEQUENCE</scope>
    <source>
        <tissue evidence="2">Leaf</tissue>
    </source>
</reference>
<dbReference type="AlphaFoldDB" id="A0A2P2J361"/>
<protein>
    <submittedName>
        <fullName evidence="2">Uncharacterized protein</fullName>
    </submittedName>
</protein>
<organism evidence="2">
    <name type="scientific">Rhizophora mucronata</name>
    <name type="common">Asiatic mangrove</name>
    <dbReference type="NCBI Taxonomy" id="61149"/>
    <lineage>
        <taxon>Eukaryota</taxon>
        <taxon>Viridiplantae</taxon>
        <taxon>Streptophyta</taxon>
        <taxon>Embryophyta</taxon>
        <taxon>Tracheophyta</taxon>
        <taxon>Spermatophyta</taxon>
        <taxon>Magnoliopsida</taxon>
        <taxon>eudicotyledons</taxon>
        <taxon>Gunneridae</taxon>
        <taxon>Pentapetalae</taxon>
        <taxon>rosids</taxon>
        <taxon>fabids</taxon>
        <taxon>Malpighiales</taxon>
        <taxon>Rhizophoraceae</taxon>
        <taxon>Rhizophora</taxon>
    </lineage>
</organism>
<feature type="region of interest" description="Disordered" evidence="1">
    <location>
        <begin position="1"/>
        <end position="30"/>
    </location>
</feature>
<accession>A0A2P2J361</accession>
<name>A0A2P2J361_RHIMU</name>
<evidence type="ECO:0000313" key="2">
    <source>
        <dbReference type="EMBL" id="MBW87909.1"/>
    </source>
</evidence>
<sequence>MSLNYSESNRTENHETVKPPPPGKKRKQLFREINFL</sequence>